<dbReference type="Proteomes" id="UP000295416">
    <property type="component" value="Unassembled WGS sequence"/>
</dbReference>
<protein>
    <submittedName>
        <fullName evidence="1">Uncharacterized protein</fullName>
    </submittedName>
</protein>
<proteinExistence type="predicted"/>
<gene>
    <name evidence="1" type="ORF">EV207_12910</name>
</gene>
<accession>A0A4R2NPJ2</accession>
<dbReference type="EMBL" id="SLXK01000029">
    <property type="protein sequence ID" value="TCP23733.1"/>
    <property type="molecule type" value="Genomic_DNA"/>
</dbReference>
<evidence type="ECO:0000313" key="1">
    <source>
        <dbReference type="EMBL" id="TCP23733.1"/>
    </source>
</evidence>
<dbReference type="AlphaFoldDB" id="A0A4R2NPJ2"/>
<name>A0A4R2NPJ2_9BACL</name>
<keyword evidence="2" id="KW-1185">Reference proteome</keyword>
<comment type="caution">
    <text evidence="1">The sequence shown here is derived from an EMBL/GenBank/DDBJ whole genome shotgun (WGS) entry which is preliminary data.</text>
</comment>
<evidence type="ECO:0000313" key="2">
    <source>
        <dbReference type="Proteomes" id="UP000295416"/>
    </source>
</evidence>
<reference evidence="1 2" key="1">
    <citation type="submission" date="2019-03" db="EMBL/GenBank/DDBJ databases">
        <title>Genomic Encyclopedia of Type Strains, Phase IV (KMG-IV): sequencing the most valuable type-strain genomes for metagenomic binning, comparative biology and taxonomic classification.</title>
        <authorList>
            <person name="Goeker M."/>
        </authorList>
    </citation>
    <scope>NUCLEOTIDE SEQUENCE [LARGE SCALE GENOMIC DNA]</scope>
    <source>
        <strain evidence="1 2">DSM 19377</strain>
    </source>
</reference>
<organism evidence="1 2">
    <name type="scientific">Scopulibacillus darangshiensis</name>
    <dbReference type="NCBI Taxonomy" id="442528"/>
    <lineage>
        <taxon>Bacteria</taxon>
        <taxon>Bacillati</taxon>
        <taxon>Bacillota</taxon>
        <taxon>Bacilli</taxon>
        <taxon>Bacillales</taxon>
        <taxon>Sporolactobacillaceae</taxon>
        <taxon>Scopulibacillus</taxon>
    </lineage>
</organism>
<sequence length="35" mass="3889">MKVATRVSRPFKGEGLFLFQKKDVVACQTVGGAYR</sequence>